<dbReference type="Gene3D" id="3.40.50.150">
    <property type="entry name" value="Vaccinia Virus protein VP39"/>
    <property type="match status" value="1"/>
</dbReference>
<dbReference type="GO" id="GO:0016423">
    <property type="term" value="F:tRNA (guanine) methyltransferase activity"/>
    <property type="evidence" value="ECO:0000318"/>
    <property type="project" value="GO_Central"/>
</dbReference>
<dbReference type="EMBL" id="ABEU02000009">
    <property type="status" value="NOT_ANNOTATED_CDS"/>
    <property type="molecule type" value="Genomic_DNA"/>
</dbReference>
<reference evidence="3 4" key="2">
    <citation type="journal article" date="2018" name="Plant J.">
        <title>The Physcomitrella patens chromosome-scale assembly reveals moss genome structure and evolution.</title>
        <authorList>
            <person name="Lang D."/>
            <person name="Ullrich K.K."/>
            <person name="Murat F."/>
            <person name="Fuchs J."/>
            <person name="Jenkins J."/>
            <person name="Haas F.B."/>
            <person name="Piednoel M."/>
            <person name="Gundlach H."/>
            <person name="Van Bel M."/>
            <person name="Meyberg R."/>
            <person name="Vives C."/>
            <person name="Morata J."/>
            <person name="Symeonidi A."/>
            <person name="Hiss M."/>
            <person name="Muchero W."/>
            <person name="Kamisugi Y."/>
            <person name="Saleh O."/>
            <person name="Blanc G."/>
            <person name="Decker E.L."/>
            <person name="van Gessel N."/>
            <person name="Grimwood J."/>
            <person name="Hayes R.D."/>
            <person name="Graham S.W."/>
            <person name="Gunter L.E."/>
            <person name="McDaniel S.F."/>
            <person name="Hoernstein S.N.W."/>
            <person name="Larsson A."/>
            <person name="Li F.W."/>
            <person name="Perroud P.F."/>
            <person name="Phillips J."/>
            <person name="Ranjan P."/>
            <person name="Rokshar D.S."/>
            <person name="Rothfels C.J."/>
            <person name="Schneider L."/>
            <person name="Shu S."/>
            <person name="Stevenson D.W."/>
            <person name="Thummler F."/>
            <person name="Tillich M."/>
            <person name="Villarreal Aguilar J.C."/>
            <person name="Widiez T."/>
            <person name="Wong G.K."/>
            <person name="Wymore A."/>
            <person name="Zhang Y."/>
            <person name="Zimmer A.D."/>
            <person name="Quatrano R.S."/>
            <person name="Mayer K.F.X."/>
            <person name="Goodstein D."/>
            <person name="Casacuberta J.M."/>
            <person name="Vandepoele K."/>
            <person name="Reski R."/>
            <person name="Cuming A.C."/>
            <person name="Tuskan G.A."/>
            <person name="Maumus F."/>
            <person name="Salse J."/>
            <person name="Schmutz J."/>
            <person name="Rensing S.A."/>
        </authorList>
    </citation>
    <scope>NUCLEOTIDE SEQUENCE [LARGE SCALE GENOMIC DNA]</scope>
    <source>
        <strain evidence="3 4">cv. Gransden 2004</strain>
    </source>
</reference>
<dbReference type="InParanoid" id="A0A7I4EJD3"/>
<dbReference type="GO" id="GO:0043527">
    <property type="term" value="C:tRNA methyltransferase complex"/>
    <property type="evidence" value="ECO:0007669"/>
    <property type="project" value="UniProtKB-ARBA"/>
</dbReference>
<dbReference type="FunFam" id="3.40.50.150:FF:000073">
    <property type="entry name" value="THUMP domain containing 3"/>
    <property type="match status" value="1"/>
</dbReference>
<proteinExistence type="predicted"/>
<evidence type="ECO:0000259" key="2">
    <source>
        <dbReference type="Pfam" id="PF01170"/>
    </source>
</evidence>
<dbReference type="EnsemblPlants" id="Pp3c9_12430V3.3">
    <property type="protein sequence ID" value="Pp3c9_12430V3.3"/>
    <property type="gene ID" value="Pp3c9_12430"/>
</dbReference>
<evidence type="ECO:0000256" key="1">
    <source>
        <dbReference type="SAM" id="MobiDB-lite"/>
    </source>
</evidence>
<dbReference type="OrthoDB" id="47730at2759"/>
<accession>A0A7I4EJD3</accession>
<keyword evidence="4" id="KW-1185">Reference proteome</keyword>
<evidence type="ECO:0000313" key="3">
    <source>
        <dbReference type="EnsemblPlants" id="Pp3c9_12430V3.3"/>
    </source>
</evidence>
<dbReference type="InterPro" id="IPR000241">
    <property type="entry name" value="RlmKL-like_Mtase"/>
</dbReference>
<feature type="region of interest" description="Disordered" evidence="1">
    <location>
        <begin position="471"/>
        <end position="492"/>
    </location>
</feature>
<dbReference type="GO" id="GO:0030488">
    <property type="term" value="P:tRNA methylation"/>
    <property type="evidence" value="ECO:0000318"/>
    <property type="project" value="GO_Central"/>
</dbReference>
<dbReference type="Gramene" id="Pp3c9_12430V3.3">
    <property type="protein sequence ID" value="Pp3c9_12430V3.3"/>
    <property type="gene ID" value="Pp3c9_12430"/>
</dbReference>
<dbReference type="InterPro" id="IPR029063">
    <property type="entry name" value="SAM-dependent_MTases_sf"/>
</dbReference>
<feature type="region of interest" description="Disordered" evidence="1">
    <location>
        <begin position="227"/>
        <end position="266"/>
    </location>
</feature>
<protein>
    <recommendedName>
        <fullName evidence="2">Ribosomal RNA large subunit methyltransferase K/L-like methyltransferase domain-containing protein</fullName>
    </recommendedName>
</protein>
<dbReference type="Pfam" id="PF01170">
    <property type="entry name" value="UPF0020"/>
    <property type="match status" value="1"/>
</dbReference>
<dbReference type="RefSeq" id="XP_024385666.1">
    <property type="nucleotide sequence ID" value="XM_024529898.2"/>
</dbReference>
<dbReference type="GeneID" id="112287148"/>
<dbReference type="KEGG" id="ppp:112287148"/>
<dbReference type="SUPFAM" id="SSF143437">
    <property type="entry name" value="THUMP domain-like"/>
    <property type="match status" value="1"/>
</dbReference>
<dbReference type="AlphaFoldDB" id="A0A7I4EJD3"/>
<evidence type="ECO:0000313" key="4">
    <source>
        <dbReference type="Proteomes" id="UP000006727"/>
    </source>
</evidence>
<dbReference type="SUPFAM" id="SSF53335">
    <property type="entry name" value="S-adenosyl-L-methionine-dependent methyltransferases"/>
    <property type="match status" value="1"/>
</dbReference>
<reference evidence="3 4" key="1">
    <citation type="journal article" date="2008" name="Science">
        <title>The Physcomitrella genome reveals evolutionary insights into the conquest of land by plants.</title>
        <authorList>
            <person name="Rensing S."/>
            <person name="Lang D."/>
            <person name="Zimmer A."/>
            <person name="Terry A."/>
            <person name="Salamov A."/>
            <person name="Shapiro H."/>
            <person name="Nishiyama T."/>
            <person name="Perroud P.-F."/>
            <person name="Lindquist E."/>
            <person name="Kamisugi Y."/>
            <person name="Tanahashi T."/>
            <person name="Sakakibara K."/>
            <person name="Fujita T."/>
            <person name="Oishi K."/>
            <person name="Shin-I T."/>
            <person name="Kuroki Y."/>
            <person name="Toyoda A."/>
            <person name="Suzuki Y."/>
            <person name="Hashimoto A."/>
            <person name="Yamaguchi K."/>
            <person name="Sugano A."/>
            <person name="Kohara Y."/>
            <person name="Fujiyama A."/>
            <person name="Anterola A."/>
            <person name="Aoki S."/>
            <person name="Ashton N."/>
            <person name="Barbazuk W.B."/>
            <person name="Barker E."/>
            <person name="Bennetzen J."/>
            <person name="Bezanilla M."/>
            <person name="Blankenship R."/>
            <person name="Cho S.H."/>
            <person name="Dutcher S."/>
            <person name="Estelle M."/>
            <person name="Fawcett J.A."/>
            <person name="Gundlach H."/>
            <person name="Hanada K."/>
            <person name="Heyl A."/>
            <person name="Hicks K.A."/>
            <person name="Hugh J."/>
            <person name="Lohr M."/>
            <person name="Mayer K."/>
            <person name="Melkozernov A."/>
            <person name="Murata T."/>
            <person name="Nelson D."/>
            <person name="Pils B."/>
            <person name="Prigge M."/>
            <person name="Reiss B."/>
            <person name="Renner T."/>
            <person name="Rombauts S."/>
            <person name="Rushton P."/>
            <person name="Sanderfoot A."/>
            <person name="Schween G."/>
            <person name="Shiu S.-H."/>
            <person name="Stueber K."/>
            <person name="Theodoulou F.L."/>
            <person name="Tu H."/>
            <person name="Van de Peer Y."/>
            <person name="Verrier P.J."/>
            <person name="Waters E."/>
            <person name="Wood A."/>
            <person name="Yang L."/>
            <person name="Cove D."/>
            <person name="Cuming A."/>
            <person name="Hasebe M."/>
            <person name="Lucas S."/>
            <person name="Mishler D.B."/>
            <person name="Reski R."/>
            <person name="Grigoriev I."/>
            <person name="Quatrano R.S."/>
            <person name="Boore J.L."/>
        </authorList>
    </citation>
    <scope>NUCLEOTIDE SEQUENCE [LARGE SCALE GENOMIC DNA]</scope>
    <source>
        <strain evidence="3 4">cv. Gransden 2004</strain>
    </source>
</reference>
<name>A0A7I4EJD3_PHYPA</name>
<dbReference type="Gene3D" id="3.30.2130.30">
    <property type="match status" value="1"/>
</dbReference>
<dbReference type="Proteomes" id="UP000006727">
    <property type="component" value="Chromosome 9"/>
</dbReference>
<gene>
    <name evidence="3" type="primary">LOC112287148</name>
</gene>
<sequence>MAHYWASCAGGLQFALVKELENLEGTSIIPGIDTYGGVQFRTTSPLQKVAELRSADNVYAFLSHEKNIPVDKEVGVAFMQSLASKIDWGPVMQLHKQWQEAEETCSTSRTSDPLLTMNGITNTDQTCEVTQMSFRVTGNRICMNMKKHGYTSMDVAVSNRLNPVYAVLKKKKKFCAAAIGDGIHELHGWPADMRSYNVEVLAWIIDDELLLLLALIYSGNKKNTTNLQNSSKIDEPHSNHASEEQELGGEQANLTKKKGRVDRPSRADAQLYSRRPYRKALVHTSLKPSTAYGILQLADVQPGDIVLDPMCGCGTIPLEASDWLGSRIMGLGGDFINTAIEASRVNSVAGESAGPCDIVQWDASMLPLRTASVDRVICDMPFGNRCGNHKVREVLCPRVVKQVVRVLRPGSGVAVLMAQSKTMKEEIVVNQKAYLSLQQHFYVHMEGLKVDVFVVHRTTEAAPTQQIVKPSKKMVKRKRDGQFIKPSSPEIA</sequence>
<dbReference type="CDD" id="cd02440">
    <property type="entry name" value="AdoMet_MTases"/>
    <property type="match status" value="1"/>
</dbReference>
<feature type="domain" description="Ribosomal RNA large subunit methyltransferase K/L-like methyltransferase" evidence="2">
    <location>
        <begin position="275"/>
        <end position="427"/>
    </location>
</feature>
<dbReference type="PANTHER" id="PTHR14911">
    <property type="entry name" value="THUMP DOMAIN-CONTAINING"/>
    <property type="match status" value="1"/>
</dbReference>
<dbReference type="PANTHER" id="PTHR14911:SF13">
    <property type="entry name" value="TRNA (GUANINE(6)-N2)-METHYLTRANSFERASE THUMP3"/>
    <property type="match status" value="1"/>
</dbReference>
<feature type="compositionally biased region" description="Basic and acidic residues" evidence="1">
    <location>
        <begin position="232"/>
        <end position="243"/>
    </location>
</feature>
<organism evidence="3 4">
    <name type="scientific">Physcomitrium patens</name>
    <name type="common">Spreading-leaved earth moss</name>
    <name type="synonym">Physcomitrella patens</name>
    <dbReference type="NCBI Taxonomy" id="3218"/>
    <lineage>
        <taxon>Eukaryota</taxon>
        <taxon>Viridiplantae</taxon>
        <taxon>Streptophyta</taxon>
        <taxon>Embryophyta</taxon>
        <taxon>Bryophyta</taxon>
        <taxon>Bryophytina</taxon>
        <taxon>Bryopsida</taxon>
        <taxon>Funariidae</taxon>
        <taxon>Funariales</taxon>
        <taxon>Funariaceae</taxon>
        <taxon>Physcomitrium</taxon>
    </lineage>
</organism>
<reference evidence="3" key="3">
    <citation type="submission" date="2020-12" db="UniProtKB">
        <authorList>
            <consortium name="EnsemblPlants"/>
        </authorList>
    </citation>
    <scope>IDENTIFICATION</scope>
</reference>
<dbReference type="CDD" id="cd11715">
    <property type="entry name" value="THUMP_AdoMetMT"/>
    <property type="match status" value="1"/>
</dbReference>